<dbReference type="InterPro" id="IPR052945">
    <property type="entry name" value="Mitotic_Regulator"/>
</dbReference>
<accession>A0A242NV70</accession>
<dbReference type="Pfam" id="PF08238">
    <property type="entry name" value="Sel1"/>
    <property type="match status" value="4"/>
</dbReference>
<dbReference type="SMART" id="SM00671">
    <property type="entry name" value="SEL1"/>
    <property type="match status" value="3"/>
</dbReference>
<dbReference type="SUPFAM" id="SSF81901">
    <property type="entry name" value="HCP-like"/>
    <property type="match status" value="1"/>
</dbReference>
<evidence type="ECO:0000313" key="2">
    <source>
        <dbReference type="EMBL" id="OTQ50283.1"/>
    </source>
</evidence>
<evidence type="ECO:0000256" key="1">
    <source>
        <dbReference type="SAM" id="SignalP"/>
    </source>
</evidence>
<proteinExistence type="predicted"/>
<dbReference type="EMBL" id="NASK01000088">
    <property type="protein sequence ID" value="OTQ50283.1"/>
    <property type="molecule type" value="Genomic_DNA"/>
</dbReference>
<comment type="caution">
    <text evidence="2">The sequence shown here is derived from an EMBL/GenBank/DDBJ whole genome shotgun (WGS) entry which is preliminary data.</text>
</comment>
<protein>
    <recommendedName>
        <fullName evidence="4">Sel1 repeat family protein</fullName>
    </recommendedName>
</protein>
<dbReference type="AlphaFoldDB" id="A0A242NV70"/>
<dbReference type="Proteomes" id="UP000194968">
    <property type="component" value="Unassembled WGS sequence"/>
</dbReference>
<feature type="chain" id="PRO_5012941504" description="Sel1 repeat family protein" evidence="1">
    <location>
        <begin position="21"/>
        <end position="205"/>
    </location>
</feature>
<dbReference type="PANTHER" id="PTHR43628">
    <property type="entry name" value="ACTIVATOR OF C KINASE PROTEIN 1-RELATED"/>
    <property type="match status" value="1"/>
</dbReference>
<sequence length="205" mass="23293">MKKLILILLLGLFTYSSAFADEQPELNFESEYQKATEQNDPEAQYHVGIMYFNGYTVKKRIFKGIEQGAINEPEQKTEPDYSKAKEWFEKAAKQGHIGAQHSLAMLYYNGQGTKQNYLKGIEWDTKAAQKGDPVAQYTLATMYYKGTGVKQNYFKAKQWFAKAAEQNYLDSKDHLAVVSKKVQAIIKKNNQAKKQKTSSVDCGCS</sequence>
<dbReference type="PANTHER" id="PTHR43628:SF1">
    <property type="entry name" value="CHITIN SYNTHASE REGULATORY FACTOR 2-RELATED"/>
    <property type="match status" value="1"/>
</dbReference>
<organism evidence="2 3">
    <name type="scientific">Gilliamella apis</name>
    <dbReference type="NCBI Taxonomy" id="1970738"/>
    <lineage>
        <taxon>Bacteria</taxon>
        <taxon>Pseudomonadati</taxon>
        <taxon>Pseudomonadota</taxon>
        <taxon>Gammaproteobacteria</taxon>
        <taxon>Orbales</taxon>
        <taxon>Orbaceae</taxon>
        <taxon>Gilliamella</taxon>
    </lineage>
</organism>
<evidence type="ECO:0008006" key="4">
    <source>
        <dbReference type="Google" id="ProtNLM"/>
    </source>
</evidence>
<gene>
    <name evidence="2" type="ORF">B6D06_04620</name>
</gene>
<feature type="signal peptide" evidence="1">
    <location>
        <begin position="1"/>
        <end position="20"/>
    </location>
</feature>
<reference evidence="2 3" key="1">
    <citation type="submission" date="2017-03" db="EMBL/GenBank/DDBJ databases">
        <title>Comparative genomics of honeybee gut symbionts reveal geographically distinct and subgroup specific antibiotic resistance.</title>
        <authorList>
            <person name="Ludvigsen J."/>
            <person name="Porcellato D."/>
            <person name="Labee-Lund T.M."/>
            <person name="Amdam G.V."/>
            <person name="Rudi K."/>
        </authorList>
    </citation>
    <scope>NUCLEOTIDE SEQUENCE [LARGE SCALE GENOMIC DNA]</scope>
    <source>
        <strain evidence="2 3">A-4-12</strain>
    </source>
</reference>
<dbReference type="InterPro" id="IPR006597">
    <property type="entry name" value="Sel1-like"/>
</dbReference>
<evidence type="ECO:0000313" key="3">
    <source>
        <dbReference type="Proteomes" id="UP000194968"/>
    </source>
</evidence>
<dbReference type="OrthoDB" id="6687494at2"/>
<dbReference type="Gene3D" id="1.25.40.10">
    <property type="entry name" value="Tetratricopeptide repeat domain"/>
    <property type="match status" value="1"/>
</dbReference>
<keyword evidence="1" id="KW-0732">Signal</keyword>
<dbReference type="InterPro" id="IPR011990">
    <property type="entry name" value="TPR-like_helical_dom_sf"/>
</dbReference>
<name>A0A242NV70_9GAMM</name>
<dbReference type="RefSeq" id="WP_086320358.1">
    <property type="nucleotide sequence ID" value="NZ_NASD01000018.1"/>
</dbReference>